<evidence type="ECO:0000259" key="5">
    <source>
        <dbReference type="PROSITE" id="PS50977"/>
    </source>
</evidence>
<protein>
    <submittedName>
        <fullName evidence="6">TetR/AcrR family transcriptional regulator</fullName>
    </submittedName>
</protein>
<organism evidence="6 7">
    <name type="scientific">Kineosporia mesophila</name>
    <dbReference type="NCBI Taxonomy" id="566012"/>
    <lineage>
        <taxon>Bacteria</taxon>
        <taxon>Bacillati</taxon>
        <taxon>Actinomycetota</taxon>
        <taxon>Actinomycetes</taxon>
        <taxon>Kineosporiales</taxon>
        <taxon>Kineosporiaceae</taxon>
        <taxon>Kineosporia</taxon>
    </lineage>
</organism>
<accession>A0ABP7A6K5</accession>
<evidence type="ECO:0000256" key="4">
    <source>
        <dbReference type="PROSITE-ProRule" id="PRU00335"/>
    </source>
</evidence>
<dbReference type="InterPro" id="IPR050109">
    <property type="entry name" value="HTH-type_TetR-like_transc_reg"/>
</dbReference>
<dbReference type="PROSITE" id="PS01081">
    <property type="entry name" value="HTH_TETR_1"/>
    <property type="match status" value="1"/>
</dbReference>
<dbReference type="Gene3D" id="1.10.357.10">
    <property type="entry name" value="Tetracycline Repressor, domain 2"/>
    <property type="match status" value="1"/>
</dbReference>
<dbReference type="PANTHER" id="PTHR30055:SF234">
    <property type="entry name" value="HTH-TYPE TRANSCRIPTIONAL REGULATOR BETI"/>
    <property type="match status" value="1"/>
</dbReference>
<keyword evidence="7" id="KW-1185">Reference proteome</keyword>
<proteinExistence type="predicted"/>
<reference evidence="7" key="1">
    <citation type="journal article" date="2019" name="Int. J. Syst. Evol. Microbiol.">
        <title>The Global Catalogue of Microorganisms (GCM) 10K type strain sequencing project: providing services to taxonomists for standard genome sequencing and annotation.</title>
        <authorList>
            <consortium name="The Broad Institute Genomics Platform"/>
            <consortium name="The Broad Institute Genome Sequencing Center for Infectious Disease"/>
            <person name="Wu L."/>
            <person name="Ma J."/>
        </authorList>
    </citation>
    <scope>NUCLEOTIDE SEQUENCE [LARGE SCALE GENOMIC DNA]</scope>
    <source>
        <strain evidence="7">JCM 16902</strain>
    </source>
</reference>
<dbReference type="PANTHER" id="PTHR30055">
    <property type="entry name" value="HTH-TYPE TRANSCRIPTIONAL REGULATOR RUTR"/>
    <property type="match status" value="1"/>
</dbReference>
<comment type="caution">
    <text evidence="6">The sequence shown here is derived from an EMBL/GenBank/DDBJ whole genome shotgun (WGS) entry which is preliminary data.</text>
</comment>
<keyword evidence="2 4" id="KW-0238">DNA-binding</keyword>
<evidence type="ECO:0000256" key="1">
    <source>
        <dbReference type="ARBA" id="ARBA00023015"/>
    </source>
</evidence>
<dbReference type="EMBL" id="BAAAZO010000009">
    <property type="protein sequence ID" value="GAA3625837.1"/>
    <property type="molecule type" value="Genomic_DNA"/>
</dbReference>
<feature type="domain" description="HTH tetR-type" evidence="5">
    <location>
        <begin position="13"/>
        <end position="73"/>
    </location>
</feature>
<evidence type="ECO:0000256" key="2">
    <source>
        <dbReference type="ARBA" id="ARBA00023125"/>
    </source>
</evidence>
<dbReference type="PRINTS" id="PR00455">
    <property type="entry name" value="HTHTETR"/>
</dbReference>
<gene>
    <name evidence="6" type="ORF">GCM10022223_48790</name>
</gene>
<sequence>MGVEMPVIQRRAQDTRSALLHAARQVFADVGYSDASVAEVVSRAGSSVGSMYHHFGGKADLYTALYDGFQTRQDARADGAVREAMAEGEWDPVALMAAGSRAFLQGAWAERDLARLFLTGDGPPGFDEVLRNGFTGWAQRSGAGLRSADGRPLNQAHLLVIGSVIAAGAREVTNQADSLAAAAFTEDLVGMLDRLCRPVGHRERDLAEQPG</sequence>
<keyword evidence="3" id="KW-0804">Transcription</keyword>
<dbReference type="SUPFAM" id="SSF46689">
    <property type="entry name" value="Homeodomain-like"/>
    <property type="match status" value="1"/>
</dbReference>
<evidence type="ECO:0000313" key="7">
    <source>
        <dbReference type="Proteomes" id="UP001501074"/>
    </source>
</evidence>
<evidence type="ECO:0000313" key="6">
    <source>
        <dbReference type="EMBL" id="GAA3625837.1"/>
    </source>
</evidence>
<dbReference type="InterPro" id="IPR001647">
    <property type="entry name" value="HTH_TetR"/>
</dbReference>
<dbReference type="PROSITE" id="PS50977">
    <property type="entry name" value="HTH_TETR_2"/>
    <property type="match status" value="1"/>
</dbReference>
<keyword evidence="1" id="KW-0805">Transcription regulation</keyword>
<evidence type="ECO:0000256" key="3">
    <source>
        <dbReference type="ARBA" id="ARBA00023163"/>
    </source>
</evidence>
<dbReference type="InterPro" id="IPR023772">
    <property type="entry name" value="DNA-bd_HTH_TetR-type_CS"/>
</dbReference>
<name>A0ABP7A6K5_9ACTN</name>
<dbReference type="Proteomes" id="UP001501074">
    <property type="component" value="Unassembled WGS sequence"/>
</dbReference>
<dbReference type="Pfam" id="PF00440">
    <property type="entry name" value="TetR_N"/>
    <property type="match status" value="1"/>
</dbReference>
<feature type="DNA-binding region" description="H-T-H motif" evidence="4">
    <location>
        <begin position="36"/>
        <end position="55"/>
    </location>
</feature>
<dbReference type="InterPro" id="IPR009057">
    <property type="entry name" value="Homeodomain-like_sf"/>
</dbReference>